<dbReference type="Proteomes" id="UP001231649">
    <property type="component" value="Chromosome 30"/>
</dbReference>
<dbReference type="EMBL" id="CM056806">
    <property type="protein sequence ID" value="KAJ8704980.1"/>
    <property type="molecule type" value="Genomic_DNA"/>
</dbReference>
<proteinExistence type="predicted"/>
<gene>
    <name evidence="1" type="ORF">PYW08_012300</name>
</gene>
<protein>
    <submittedName>
        <fullName evidence="1">Uncharacterized protein</fullName>
    </submittedName>
</protein>
<sequence>MSTRNGVKKETNSNNRSVVKVVDRRISSDEYKKIPPEGGFRGFQKVPLVLVPRYDITPYLQQLKAPVTAKKRRMRPTGPKQQLKNRFSQKCTINLVREDLVKLKQEFERKQKLEKSQVHASPLDSASDSEKDPTMATIKCKICEKGYSSEKKLLKHQENKHMIVCKPQKRVSFSDHITIHELKEYHKCRKCPKIFEAYQLLRSHMKLHHKKRKCYICNYCNKNFVDRTFFKVHIKLHCDVCGLFLPNKVKFTDHRRNVCRVLKLHPCKNCDNVFFKFMDLKDHSYEHIAACFVCDVCKDQFTSKCAIAHHIAFLHSNRRPTCLYDMRNLGNERLYLCNFCEESSVERDALERHVQLLPDLTNKAMTGYKDYYFCDQCFKKFDTETDMLQHKWTHFLITSDNSQEREKVEKKKIKMTYKVDEPIPEYMQPQLVLEKIKVGGKVLTGTIEYIDVKSFDVNNAEIKKPVVDPKSKKTIISKHQCQTCGKYYSSNFCLNRHIETQHLDYESLQCKVCEETFVWPSLLKSHKCIRLSHPEMPFEDARPEIHFDNLHEITHNGFDDLNIVESDDYLNAIDFEIPAPIVELTEYGSFNPPPEKFAPLQNLGYKLVMQEVPIEF</sequence>
<evidence type="ECO:0000313" key="2">
    <source>
        <dbReference type="Proteomes" id="UP001231649"/>
    </source>
</evidence>
<comment type="caution">
    <text evidence="1">The sequence shown here is derived from an EMBL/GenBank/DDBJ whole genome shotgun (WGS) entry which is preliminary data.</text>
</comment>
<reference evidence="1" key="1">
    <citation type="submission" date="2023-03" db="EMBL/GenBank/DDBJ databases">
        <title>Chromosome-level genomes of two armyworms, Mythimna separata and Mythimna loreyi, provide insights into the biosynthesis and reception of sex pheromones.</title>
        <authorList>
            <person name="Zhao H."/>
        </authorList>
    </citation>
    <scope>NUCLEOTIDE SEQUENCE</scope>
    <source>
        <strain evidence="1">BeijingLab</strain>
    </source>
</reference>
<accession>A0ACC2PZV7</accession>
<organism evidence="1 2">
    <name type="scientific">Mythimna loreyi</name>
    <dbReference type="NCBI Taxonomy" id="667449"/>
    <lineage>
        <taxon>Eukaryota</taxon>
        <taxon>Metazoa</taxon>
        <taxon>Ecdysozoa</taxon>
        <taxon>Arthropoda</taxon>
        <taxon>Hexapoda</taxon>
        <taxon>Insecta</taxon>
        <taxon>Pterygota</taxon>
        <taxon>Neoptera</taxon>
        <taxon>Endopterygota</taxon>
        <taxon>Lepidoptera</taxon>
        <taxon>Glossata</taxon>
        <taxon>Ditrysia</taxon>
        <taxon>Noctuoidea</taxon>
        <taxon>Noctuidae</taxon>
        <taxon>Noctuinae</taxon>
        <taxon>Hadenini</taxon>
        <taxon>Mythimna</taxon>
    </lineage>
</organism>
<name>A0ACC2PZV7_9NEOP</name>
<keyword evidence="2" id="KW-1185">Reference proteome</keyword>
<evidence type="ECO:0000313" key="1">
    <source>
        <dbReference type="EMBL" id="KAJ8704980.1"/>
    </source>
</evidence>